<feature type="compositionally biased region" description="Basic residues" evidence="2">
    <location>
        <begin position="693"/>
        <end position="705"/>
    </location>
</feature>
<accession>A0A3P8FAG1</accession>
<protein>
    <submittedName>
        <fullName evidence="5">CCHC-type domain-containing protein</fullName>
    </submittedName>
</protein>
<evidence type="ECO:0000313" key="4">
    <source>
        <dbReference type="Proteomes" id="UP000050761"/>
    </source>
</evidence>
<gene>
    <name evidence="3" type="ORF">HPBE_LOCUS20606</name>
</gene>
<evidence type="ECO:0000256" key="1">
    <source>
        <dbReference type="SAM" id="Coils"/>
    </source>
</evidence>
<dbReference type="InterPro" id="IPR036875">
    <property type="entry name" value="Znf_CCHC_sf"/>
</dbReference>
<reference evidence="5" key="2">
    <citation type="submission" date="2019-09" db="UniProtKB">
        <authorList>
            <consortium name="WormBaseParasite"/>
        </authorList>
    </citation>
    <scope>IDENTIFICATION</scope>
</reference>
<feature type="region of interest" description="Disordered" evidence="2">
    <location>
        <begin position="268"/>
        <end position="295"/>
    </location>
</feature>
<sequence length="713" mass="78693">MARSIDDYAEEMLLGDACGQRDGPTDTECDKALSRTMRTSDPVRNEVSGAVQKEIALASECIKNVVEEAASKEVRAEDAATNKEVLELLELAGLLKIQTLEQFLDEAMRNKGALGTLTALMNCSGDELVEKVGSLVKLVSEQNKTIKSLEEKLNTSMLQMKELSTRMEHMGDGRGSGPAAVLAERNGLDPSVLENRARCAMDNNDPRLLLSIAQRRLQQLKGHYVGHRQLAHWEGSYCITEALETSARADVYEKVKEVAISANATAEPGLPTRETARPAGPLIRGDPTTPVNGSRDRNAVKCFNCGKPGHKIRAMKTVTVEGTPGVKMLWSAHKAVADGCCQVANDGTVKIPVVNAADDAMVLQKGLVVGEFAEDEVIPVKMAPHDSDMLDSGVQKAYTFFKRKCEHVLKALLRHDGSDVSLTENGGFNIDVSQLNDLANSGTRFAQAHSWDEIPMERGLRPSIIALPIGFRSCERVIEKAENVELLFYDSILDVRSALDKKENWEVCIFVSPTSDVALDQKDWMNLASKMAALVRQGMVAVAIGGPRGDTAWELNRQRTVDAFNVIRDIAVTAANNVKIMFGAVPQMCEPCASMGDHKQSEEPYPCVSEKAFFERLHTVIEGNVPKPLFTMRAKVASRNFAYKMKKGLAEERIPLQEHGIRFKPWRQNNGPWRGREQGQSLHYGQRSQYRGGKSHQGSRNRKGVYGRNRPYF</sequence>
<feature type="compositionally biased region" description="Polar residues" evidence="2">
    <location>
        <begin position="678"/>
        <end position="689"/>
    </location>
</feature>
<evidence type="ECO:0000256" key="2">
    <source>
        <dbReference type="SAM" id="MobiDB-lite"/>
    </source>
</evidence>
<keyword evidence="4" id="KW-1185">Reference proteome</keyword>
<name>A0A3P8FAG1_HELPZ</name>
<evidence type="ECO:0000313" key="5">
    <source>
        <dbReference type="WBParaSite" id="HPBE_0002060701-mRNA-1"/>
    </source>
</evidence>
<dbReference type="AlphaFoldDB" id="A0A3P8FAG1"/>
<dbReference type="EMBL" id="UZAH01032298">
    <property type="protein sequence ID" value="VDP20929.1"/>
    <property type="molecule type" value="Genomic_DNA"/>
</dbReference>
<evidence type="ECO:0000313" key="3">
    <source>
        <dbReference type="EMBL" id="VDP20929.1"/>
    </source>
</evidence>
<dbReference type="GO" id="GO:0008270">
    <property type="term" value="F:zinc ion binding"/>
    <property type="evidence" value="ECO:0007669"/>
    <property type="project" value="InterPro"/>
</dbReference>
<proteinExistence type="predicted"/>
<dbReference type="Proteomes" id="UP000050761">
    <property type="component" value="Unassembled WGS sequence"/>
</dbReference>
<dbReference type="OrthoDB" id="63989at2759"/>
<reference evidence="3 4" key="1">
    <citation type="submission" date="2018-11" db="EMBL/GenBank/DDBJ databases">
        <authorList>
            <consortium name="Pathogen Informatics"/>
        </authorList>
    </citation>
    <scope>NUCLEOTIDE SEQUENCE [LARGE SCALE GENOMIC DNA]</scope>
</reference>
<dbReference type="WBParaSite" id="HPBE_0002060701-mRNA-1">
    <property type="protein sequence ID" value="HPBE_0002060701-mRNA-1"/>
    <property type="gene ID" value="HPBE_0002060701"/>
</dbReference>
<dbReference type="SUPFAM" id="SSF57756">
    <property type="entry name" value="Retrovirus zinc finger-like domains"/>
    <property type="match status" value="1"/>
</dbReference>
<keyword evidence="1" id="KW-0175">Coiled coil</keyword>
<feature type="coiled-coil region" evidence="1">
    <location>
        <begin position="139"/>
        <end position="166"/>
    </location>
</feature>
<dbReference type="GO" id="GO:0003676">
    <property type="term" value="F:nucleic acid binding"/>
    <property type="evidence" value="ECO:0007669"/>
    <property type="project" value="InterPro"/>
</dbReference>
<feature type="region of interest" description="Disordered" evidence="2">
    <location>
        <begin position="665"/>
        <end position="713"/>
    </location>
</feature>
<organism evidence="3">
    <name type="scientific">Heligmosomoides polygyrus</name>
    <name type="common">Parasitic roundworm</name>
    <dbReference type="NCBI Taxonomy" id="6339"/>
    <lineage>
        <taxon>Eukaryota</taxon>
        <taxon>Metazoa</taxon>
        <taxon>Ecdysozoa</taxon>
        <taxon>Nematoda</taxon>
        <taxon>Chromadorea</taxon>
        <taxon>Rhabditida</taxon>
        <taxon>Rhabditina</taxon>
        <taxon>Rhabditomorpha</taxon>
        <taxon>Strongyloidea</taxon>
        <taxon>Heligmosomidae</taxon>
        <taxon>Heligmosomoides</taxon>
    </lineage>
</organism>